<dbReference type="STRING" id="253628.A0A0D2A8G5"/>
<dbReference type="Pfam" id="PF21000">
    <property type="entry name" value="RMI1_N_N"/>
    <property type="match status" value="1"/>
</dbReference>
<dbReference type="Proteomes" id="UP000053259">
    <property type="component" value="Unassembled WGS sequence"/>
</dbReference>
<dbReference type="InParanoid" id="A0A0D2A8G5"/>
<evidence type="ECO:0000256" key="1">
    <source>
        <dbReference type="ARBA" id="ARBA00006395"/>
    </source>
</evidence>
<sequence length="223" mass="24556">MAVANLAQDIASHLTRQGLPPTTAWLNKFLSTQRQAPLPALKQSAMFKILQTDITLSLQDSPPSIFPHDIANGEIQERQVPGPIPVQILDIEDIGRSRWSQIEALEAEERGEKTKGREIIRVVPGEDDDSVDSRQQSTGPHKLLLQDSRGTSAYAMELIGIQGLDLNINIGAKLLLSNVTVARGVLLLDPRNTTVLGGKIEDLHKQWKEGRKEALRSAIQPRS</sequence>
<dbReference type="PANTHER" id="PTHR14790">
    <property type="entry name" value="RECQ-MEDIATED GENOME INSTABILITY PROTEIN 1 RMI1"/>
    <property type="match status" value="1"/>
</dbReference>
<evidence type="ECO:0000259" key="3">
    <source>
        <dbReference type="Pfam" id="PF08585"/>
    </source>
</evidence>
<dbReference type="GO" id="GO:0016604">
    <property type="term" value="C:nuclear body"/>
    <property type="evidence" value="ECO:0007669"/>
    <property type="project" value="TreeGrafter"/>
</dbReference>
<dbReference type="InterPro" id="IPR013894">
    <property type="entry name" value="RMI1_OB"/>
</dbReference>
<organism evidence="5 6">
    <name type="scientific">Verruconis gallopava</name>
    <dbReference type="NCBI Taxonomy" id="253628"/>
    <lineage>
        <taxon>Eukaryota</taxon>
        <taxon>Fungi</taxon>
        <taxon>Dikarya</taxon>
        <taxon>Ascomycota</taxon>
        <taxon>Pezizomycotina</taxon>
        <taxon>Dothideomycetes</taxon>
        <taxon>Pleosporomycetidae</taxon>
        <taxon>Venturiales</taxon>
        <taxon>Sympoventuriaceae</taxon>
        <taxon>Verruconis</taxon>
    </lineage>
</organism>
<dbReference type="SMART" id="SM01161">
    <property type="entry name" value="DUF1767"/>
    <property type="match status" value="1"/>
</dbReference>
<protein>
    <recommendedName>
        <fullName evidence="2">RecQ-mediated genome instability protein 1</fullName>
    </recommendedName>
</protein>
<dbReference type="GO" id="GO:0031422">
    <property type="term" value="C:RecQ family helicase-topoisomerase III complex"/>
    <property type="evidence" value="ECO:0007669"/>
    <property type="project" value="TreeGrafter"/>
</dbReference>
<evidence type="ECO:0000313" key="5">
    <source>
        <dbReference type="EMBL" id="KIW02880.1"/>
    </source>
</evidence>
<accession>A0A0D2A8G5</accession>
<dbReference type="VEuPathDB" id="FungiDB:PV09_05930"/>
<feature type="domain" description="RecQ mediated genome instability protein 1 OB-fold" evidence="3">
    <location>
        <begin position="66"/>
        <end position="211"/>
    </location>
</feature>
<evidence type="ECO:0000313" key="6">
    <source>
        <dbReference type="Proteomes" id="UP000053259"/>
    </source>
</evidence>
<dbReference type="PANTHER" id="PTHR14790:SF15">
    <property type="entry name" value="RECQ-MEDIATED GENOME INSTABILITY PROTEIN 1"/>
    <property type="match status" value="1"/>
</dbReference>
<dbReference type="OrthoDB" id="341511at2759"/>
<dbReference type="InterPro" id="IPR042470">
    <property type="entry name" value="RMI1_N_C_sf"/>
</dbReference>
<feature type="domain" description="RMI1 N-terminal" evidence="4">
    <location>
        <begin position="15"/>
        <end position="57"/>
    </location>
</feature>
<dbReference type="HOGENOM" id="CLU_093893_0_0_1"/>
<dbReference type="AlphaFoldDB" id="A0A0D2A8G5"/>
<dbReference type="Pfam" id="PF08585">
    <property type="entry name" value="RMI1_N_C"/>
    <property type="match status" value="1"/>
</dbReference>
<keyword evidence="6" id="KW-1185">Reference proteome</keyword>
<dbReference type="EMBL" id="KN847547">
    <property type="protein sequence ID" value="KIW02880.1"/>
    <property type="molecule type" value="Genomic_DNA"/>
</dbReference>
<name>A0A0D2A8G5_9PEZI</name>
<comment type="similarity">
    <text evidence="1">Belongs to the RMI1 family.</text>
</comment>
<proteinExistence type="inferred from homology"/>
<reference evidence="5 6" key="1">
    <citation type="submission" date="2015-01" db="EMBL/GenBank/DDBJ databases">
        <title>The Genome Sequence of Ochroconis gallopava CBS43764.</title>
        <authorList>
            <consortium name="The Broad Institute Genomics Platform"/>
            <person name="Cuomo C."/>
            <person name="de Hoog S."/>
            <person name="Gorbushina A."/>
            <person name="Stielow B."/>
            <person name="Teixiera M."/>
            <person name="Abouelleil A."/>
            <person name="Chapman S.B."/>
            <person name="Priest M."/>
            <person name="Young S.K."/>
            <person name="Wortman J."/>
            <person name="Nusbaum C."/>
            <person name="Birren B."/>
        </authorList>
    </citation>
    <scope>NUCLEOTIDE SEQUENCE [LARGE SCALE GENOMIC DNA]</scope>
    <source>
        <strain evidence="5 6">CBS 43764</strain>
    </source>
</reference>
<evidence type="ECO:0000256" key="2">
    <source>
        <dbReference type="ARBA" id="ARBA00018987"/>
    </source>
</evidence>
<gene>
    <name evidence="5" type="ORF">PV09_05930</name>
</gene>
<dbReference type="GO" id="GO:0000712">
    <property type="term" value="P:resolution of meiotic recombination intermediates"/>
    <property type="evidence" value="ECO:0007669"/>
    <property type="project" value="TreeGrafter"/>
</dbReference>
<dbReference type="GeneID" id="27313903"/>
<evidence type="ECO:0000259" key="4">
    <source>
        <dbReference type="Pfam" id="PF21000"/>
    </source>
</evidence>
<dbReference type="Gene3D" id="2.40.50.770">
    <property type="entry name" value="RecQ-mediated genome instability protein Rmi1, C-terminal domain"/>
    <property type="match status" value="1"/>
</dbReference>
<dbReference type="GO" id="GO:0000724">
    <property type="term" value="P:double-strand break repair via homologous recombination"/>
    <property type="evidence" value="ECO:0007669"/>
    <property type="project" value="TreeGrafter"/>
</dbReference>
<dbReference type="InterPro" id="IPR049363">
    <property type="entry name" value="RMI1_N"/>
</dbReference>
<dbReference type="RefSeq" id="XP_016212749.1">
    <property type="nucleotide sequence ID" value="XM_016359500.1"/>
</dbReference>